<protein>
    <recommendedName>
        <fullName evidence="4">Tripartite tricarboxylate transporter substrate binding protein</fullName>
    </recommendedName>
</protein>
<evidence type="ECO:0000256" key="1">
    <source>
        <dbReference type="ARBA" id="ARBA00006987"/>
    </source>
</evidence>
<keyword evidence="3" id="KW-1185">Reference proteome</keyword>
<evidence type="ECO:0000313" key="3">
    <source>
        <dbReference type="Proteomes" id="UP000290849"/>
    </source>
</evidence>
<dbReference type="Proteomes" id="UP000290849">
    <property type="component" value="Unassembled WGS sequence"/>
</dbReference>
<reference evidence="2 3" key="1">
    <citation type="journal article" date="2017" name="Int. J. Syst. Evol. Microbiol.">
        <title>Achromobacter aloeverae sp. nov., isolated from the root of Aloe vera (L.) Burm.f.</title>
        <authorList>
            <person name="Kuncharoen N."/>
            <person name="Muramatsu Y."/>
            <person name="Shibata C."/>
            <person name="Kamakura Y."/>
            <person name="Nakagawa Y."/>
            <person name="Tanasupawat S."/>
        </authorList>
    </citation>
    <scope>NUCLEOTIDE SEQUENCE [LARGE SCALE GENOMIC DNA]</scope>
    <source>
        <strain evidence="2 3">AVA-1</strain>
    </source>
</reference>
<accession>A0A4Q1HQI0</accession>
<dbReference type="InterPro" id="IPR005064">
    <property type="entry name" value="BUG"/>
</dbReference>
<dbReference type="Pfam" id="PF03401">
    <property type="entry name" value="TctC"/>
    <property type="match status" value="1"/>
</dbReference>
<name>A0A4Q1HQI0_9BURK</name>
<gene>
    <name evidence="2" type="ORF">C7R54_03465</name>
</gene>
<comment type="caution">
    <text evidence="2">The sequence shown here is derived from an EMBL/GenBank/DDBJ whole genome shotgun (WGS) entry which is preliminary data.</text>
</comment>
<dbReference type="PANTHER" id="PTHR42928:SF5">
    <property type="entry name" value="BLR1237 PROTEIN"/>
    <property type="match status" value="1"/>
</dbReference>
<dbReference type="Gene3D" id="3.40.190.10">
    <property type="entry name" value="Periplasmic binding protein-like II"/>
    <property type="match status" value="1"/>
</dbReference>
<dbReference type="InterPro" id="IPR042100">
    <property type="entry name" value="Bug_dom1"/>
</dbReference>
<dbReference type="SUPFAM" id="SSF53850">
    <property type="entry name" value="Periplasmic binding protein-like II"/>
    <property type="match status" value="1"/>
</dbReference>
<evidence type="ECO:0008006" key="4">
    <source>
        <dbReference type="Google" id="ProtNLM"/>
    </source>
</evidence>
<dbReference type="PANTHER" id="PTHR42928">
    <property type="entry name" value="TRICARBOXYLATE-BINDING PROTEIN"/>
    <property type="match status" value="1"/>
</dbReference>
<dbReference type="CDD" id="cd07012">
    <property type="entry name" value="PBP2_Bug_TTT"/>
    <property type="match status" value="1"/>
</dbReference>
<organism evidence="2 3">
    <name type="scientific">Achromobacter aloeverae</name>
    <dbReference type="NCBI Taxonomy" id="1750518"/>
    <lineage>
        <taxon>Bacteria</taxon>
        <taxon>Pseudomonadati</taxon>
        <taxon>Pseudomonadota</taxon>
        <taxon>Betaproteobacteria</taxon>
        <taxon>Burkholderiales</taxon>
        <taxon>Alcaligenaceae</taxon>
        <taxon>Achromobacter</taxon>
    </lineage>
</organism>
<evidence type="ECO:0000313" key="2">
    <source>
        <dbReference type="EMBL" id="RXN92813.1"/>
    </source>
</evidence>
<dbReference type="EMBL" id="PYAL01000001">
    <property type="protein sequence ID" value="RXN92813.1"/>
    <property type="molecule type" value="Genomic_DNA"/>
</dbReference>
<comment type="similarity">
    <text evidence="1">Belongs to the UPF0065 (bug) family.</text>
</comment>
<dbReference type="PIRSF" id="PIRSF017082">
    <property type="entry name" value="YflP"/>
    <property type="match status" value="1"/>
</dbReference>
<sequence length="353" mass="36658">MRRTSVPATVRASGRPCIVRDPPCRGGSMFIRLRNLAAVASLFAAMLACGPAGAAYPDKPVRLIVPFAPGQASDLVARVLAEKLNKTTGGTFVVENRPGAGGTLGVAMTAKAAPDGYTLVVATIGPLSQAPYLYPRLAYSPIKDLAPITDIALTPTVLVANPAAGYRSMQDLIAKAKAAPGTINFASAGSGSNQHITMELFKSRAGIDLVHIPYKGGAESASALLAGTVSVMFDAIPAVVANVNSGKYTALAISSAQRSPLLPDVPTVAESGLPGFDAVGWMGLAAPAGTPVPVLDYLNEKVVAALADPEVSAQLKAMAFTPDGMSRAMFTDMIRRENEKWRKVIHDAGIHLQ</sequence>
<dbReference type="Gene3D" id="3.40.190.150">
    <property type="entry name" value="Bordetella uptake gene, domain 1"/>
    <property type="match status" value="1"/>
</dbReference>
<proteinExistence type="inferred from homology"/>
<dbReference type="AlphaFoldDB" id="A0A4Q1HQI0"/>